<dbReference type="AlphaFoldDB" id="A0A7Z0IL05"/>
<dbReference type="Pfam" id="PF22725">
    <property type="entry name" value="GFO_IDH_MocA_C3"/>
    <property type="match status" value="1"/>
</dbReference>
<name>A0A7Z0IL05_9ACTN</name>
<dbReference type="InterPro" id="IPR036291">
    <property type="entry name" value="NAD(P)-bd_dom_sf"/>
</dbReference>
<evidence type="ECO:0000313" key="3">
    <source>
        <dbReference type="EMBL" id="NYI71076.1"/>
    </source>
</evidence>
<proteinExistence type="predicted"/>
<dbReference type="Proteomes" id="UP000527616">
    <property type="component" value="Unassembled WGS sequence"/>
</dbReference>
<evidence type="ECO:0000313" key="4">
    <source>
        <dbReference type="Proteomes" id="UP000527616"/>
    </source>
</evidence>
<sequence length="341" mass="36260">MVGIALVGLGQIARAAHLPAVARNPAVELVAVVEPEPTVSAAVAAEQSAARPDGRPVEAYRSLDEALARDDVAGVVLATPPWVTPALVVAAARSGRFVLAEKPVATSVAEAAAYDELTPSEVRRVQIGLTYRHDPAMQRLREVITSGLLGDRLLVRAHIYDEERTRDRAHTALIERTLRHGSPAVHEGSHVFDWLSYLLDADPILHDAWSHPTRDGLGAPNLIGGRLDYGGVPALVEFGWLTDALPATSLTVIGDHGLASLDGATFALTVTTAAGSEQYAPTGDRVARCFDRQLARFVELATGVTDQPQPGLAEGRRALTISHQLALLAERSVLTPAVEQP</sequence>
<dbReference type="InterPro" id="IPR055170">
    <property type="entry name" value="GFO_IDH_MocA-like_dom"/>
</dbReference>
<dbReference type="InterPro" id="IPR000683">
    <property type="entry name" value="Gfo/Idh/MocA-like_OxRdtase_N"/>
</dbReference>
<gene>
    <name evidence="3" type="ORF">GGQ54_001636</name>
</gene>
<feature type="domain" description="GFO/IDH/MocA-like oxidoreductase" evidence="2">
    <location>
        <begin position="137"/>
        <end position="258"/>
    </location>
</feature>
<reference evidence="3 4" key="1">
    <citation type="submission" date="2020-07" db="EMBL/GenBank/DDBJ databases">
        <title>Sequencing the genomes of 1000 actinobacteria strains.</title>
        <authorList>
            <person name="Klenk H.-P."/>
        </authorList>
    </citation>
    <scope>NUCLEOTIDE SEQUENCE [LARGE SCALE GENOMIC DNA]</scope>
    <source>
        <strain evidence="3 4">DSM 103164</strain>
    </source>
</reference>
<keyword evidence="4" id="KW-1185">Reference proteome</keyword>
<dbReference type="GO" id="GO:0000166">
    <property type="term" value="F:nucleotide binding"/>
    <property type="evidence" value="ECO:0007669"/>
    <property type="project" value="InterPro"/>
</dbReference>
<protein>
    <submittedName>
        <fullName evidence="3">Putative dehydrogenase</fullName>
    </submittedName>
</protein>
<evidence type="ECO:0000259" key="2">
    <source>
        <dbReference type="Pfam" id="PF22725"/>
    </source>
</evidence>
<dbReference type="EMBL" id="JACBZS010000001">
    <property type="protein sequence ID" value="NYI71076.1"/>
    <property type="molecule type" value="Genomic_DNA"/>
</dbReference>
<dbReference type="InterPro" id="IPR051317">
    <property type="entry name" value="Gfo/Idh/MocA_oxidoreduct"/>
</dbReference>
<organism evidence="3 4">
    <name type="scientific">Naumannella cuiyingiana</name>
    <dbReference type="NCBI Taxonomy" id="1347891"/>
    <lineage>
        <taxon>Bacteria</taxon>
        <taxon>Bacillati</taxon>
        <taxon>Actinomycetota</taxon>
        <taxon>Actinomycetes</taxon>
        <taxon>Propionibacteriales</taxon>
        <taxon>Propionibacteriaceae</taxon>
        <taxon>Naumannella</taxon>
    </lineage>
</organism>
<dbReference type="Pfam" id="PF01408">
    <property type="entry name" value="GFO_IDH_MocA"/>
    <property type="match status" value="1"/>
</dbReference>
<dbReference type="SUPFAM" id="SSF55347">
    <property type="entry name" value="Glyceraldehyde-3-phosphate dehydrogenase-like, C-terminal domain"/>
    <property type="match status" value="1"/>
</dbReference>
<dbReference type="RefSeq" id="WP_179444945.1">
    <property type="nucleotide sequence ID" value="NZ_JACBZS010000001.1"/>
</dbReference>
<dbReference type="Gene3D" id="3.30.360.10">
    <property type="entry name" value="Dihydrodipicolinate Reductase, domain 2"/>
    <property type="match status" value="1"/>
</dbReference>
<dbReference type="PANTHER" id="PTHR43708:SF1">
    <property type="entry name" value="GALACTOSE_LACTOSE METABOLISM REGULATORY PROTEIN GAL80"/>
    <property type="match status" value="1"/>
</dbReference>
<feature type="domain" description="Gfo/Idh/MocA-like oxidoreductase N-terminal" evidence="1">
    <location>
        <begin position="3"/>
        <end position="128"/>
    </location>
</feature>
<dbReference type="SUPFAM" id="SSF51735">
    <property type="entry name" value="NAD(P)-binding Rossmann-fold domains"/>
    <property type="match status" value="1"/>
</dbReference>
<evidence type="ECO:0000259" key="1">
    <source>
        <dbReference type="Pfam" id="PF01408"/>
    </source>
</evidence>
<accession>A0A7Z0IL05</accession>
<comment type="caution">
    <text evidence="3">The sequence shown here is derived from an EMBL/GenBank/DDBJ whole genome shotgun (WGS) entry which is preliminary data.</text>
</comment>
<dbReference type="PANTHER" id="PTHR43708">
    <property type="entry name" value="CONSERVED EXPRESSED OXIDOREDUCTASE (EUROFUNG)"/>
    <property type="match status" value="1"/>
</dbReference>
<dbReference type="Gene3D" id="3.40.50.720">
    <property type="entry name" value="NAD(P)-binding Rossmann-like Domain"/>
    <property type="match status" value="1"/>
</dbReference>